<comment type="catalytic activity">
    <reaction evidence="6">
        <text>L-methionyl-[protein] + [thioredoxin]-disulfide + H2O = L-methionyl-(S)-S-oxide-[protein] + [thioredoxin]-dithiol</text>
        <dbReference type="Rhea" id="RHEA:14217"/>
        <dbReference type="Rhea" id="RHEA-COMP:10698"/>
        <dbReference type="Rhea" id="RHEA-COMP:10700"/>
        <dbReference type="Rhea" id="RHEA-COMP:12313"/>
        <dbReference type="Rhea" id="RHEA-COMP:12315"/>
        <dbReference type="ChEBI" id="CHEBI:15377"/>
        <dbReference type="ChEBI" id="CHEBI:16044"/>
        <dbReference type="ChEBI" id="CHEBI:29950"/>
        <dbReference type="ChEBI" id="CHEBI:44120"/>
        <dbReference type="ChEBI" id="CHEBI:50058"/>
        <dbReference type="EC" id="1.8.4.11"/>
    </reaction>
</comment>
<comment type="catalytic activity">
    <reaction evidence="7">
        <text>[thioredoxin]-disulfide + L-methionine + H2O = L-methionine (S)-S-oxide + [thioredoxin]-dithiol</text>
        <dbReference type="Rhea" id="RHEA:19993"/>
        <dbReference type="Rhea" id="RHEA-COMP:10698"/>
        <dbReference type="Rhea" id="RHEA-COMP:10700"/>
        <dbReference type="ChEBI" id="CHEBI:15377"/>
        <dbReference type="ChEBI" id="CHEBI:29950"/>
        <dbReference type="ChEBI" id="CHEBI:50058"/>
        <dbReference type="ChEBI" id="CHEBI:57844"/>
        <dbReference type="ChEBI" id="CHEBI:58772"/>
        <dbReference type="EC" id="1.8.4.11"/>
    </reaction>
</comment>
<dbReference type="EMBL" id="LT934117">
    <property type="protein sequence ID" value="VAH98489.1"/>
    <property type="molecule type" value="Genomic_DNA"/>
</dbReference>
<reference evidence="12 13" key="1">
    <citation type="submission" date="2017-09" db="EMBL/GenBank/DDBJ databases">
        <authorList>
            <consortium name="International Durum Wheat Genome Sequencing Consortium (IDWGSC)"/>
            <person name="Milanesi L."/>
        </authorList>
    </citation>
    <scope>NUCLEOTIDE SEQUENCE [LARGE SCALE GENOMIC DNA]</scope>
    <source>
        <strain evidence="13">cv. Svevo</strain>
    </source>
</reference>
<keyword evidence="3" id="KW-0560">Oxidoreductase</keyword>
<evidence type="ECO:0000256" key="10">
    <source>
        <dbReference type="SAM" id="SignalP"/>
    </source>
</evidence>
<accession>A0A9R0SN72</accession>
<dbReference type="OMA" id="QCFWGAE"/>
<dbReference type="Gene3D" id="3.30.1060.10">
    <property type="entry name" value="Peptide methionine sulphoxide reductase MsrA"/>
    <property type="match status" value="1"/>
</dbReference>
<proteinExistence type="inferred from homology"/>
<evidence type="ECO:0000256" key="6">
    <source>
        <dbReference type="ARBA" id="ARBA00047806"/>
    </source>
</evidence>
<dbReference type="Proteomes" id="UP000324705">
    <property type="component" value="Chromosome 4A"/>
</dbReference>
<dbReference type="PANTHER" id="PTHR42799">
    <property type="entry name" value="MITOCHONDRIAL PEPTIDE METHIONINE SULFOXIDE REDUCTASE"/>
    <property type="match status" value="1"/>
</dbReference>
<dbReference type="HAMAP" id="MF_01401">
    <property type="entry name" value="MsrA"/>
    <property type="match status" value="1"/>
</dbReference>
<dbReference type="InterPro" id="IPR002569">
    <property type="entry name" value="Met_Sox_Rdtase_MsrA_dom"/>
</dbReference>
<feature type="chain" id="PRO_5040149571" description="Peptide methionine sulfoxide reductase A5" evidence="10">
    <location>
        <begin position="27"/>
        <end position="249"/>
    </location>
</feature>
<dbReference type="InterPro" id="IPR036509">
    <property type="entry name" value="Met_Sox_Rdtase_MsrA_sf"/>
</dbReference>
<dbReference type="InterPro" id="IPR050162">
    <property type="entry name" value="MsrA_MetSO_reductase"/>
</dbReference>
<dbReference type="Pfam" id="PF01625">
    <property type="entry name" value="PMSR"/>
    <property type="match status" value="1"/>
</dbReference>
<dbReference type="Gramene" id="TRITD4Av1G238990.1">
    <property type="protein sequence ID" value="TRITD4Av1G238990.1"/>
    <property type="gene ID" value="TRITD4Av1G238990"/>
</dbReference>
<dbReference type="GO" id="GO:0008113">
    <property type="term" value="F:peptide-methionine (S)-S-oxide reductase activity"/>
    <property type="evidence" value="ECO:0007669"/>
    <property type="project" value="UniProtKB-EC"/>
</dbReference>
<dbReference type="NCBIfam" id="TIGR00401">
    <property type="entry name" value="msrA"/>
    <property type="match status" value="1"/>
</dbReference>
<evidence type="ECO:0000313" key="12">
    <source>
        <dbReference type="EMBL" id="VAH98489.1"/>
    </source>
</evidence>
<comment type="similarity">
    <text evidence="1">Belongs to the MsrA Met sulfoxide reductase family.</text>
</comment>
<protein>
    <recommendedName>
        <fullName evidence="9">Peptide methionine sulfoxide reductase A5</fullName>
        <ecNumber evidence="2">1.8.4.11</ecNumber>
    </recommendedName>
    <alternativeName>
        <fullName evidence="5">Peptide-methionine (S)-S-oxide reductase</fullName>
    </alternativeName>
    <alternativeName>
        <fullName evidence="4">Protein-methionine-S-oxide reductase</fullName>
    </alternativeName>
</protein>
<evidence type="ECO:0000313" key="13">
    <source>
        <dbReference type="Proteomes" id="UP000324705"/>
    </source>
</evidence>
<feature type="domain" description="Peptide methionine sulphoxide reductase MsrA" evidence="11">
    <location>
        <begin position="49"/>
        <end position="190"/>
    </location>
</feature>
<name>A0A9R0SN72_TRITD</name>
<evidence type="ECO:0000256" key="7">
    <source>
        <dbReference type="ARBA" id="ARBA00048782"/>
    </source>
</evidence>
<dbReference type="GO" id="GO:0034599">
    <property type="term" value="P:cellular response to oxidative stress"/>
    <property type="evidence" value="ECO:0007669"/>
    <property type="project" value="TreeGrafter"/>
</dbReference>
<dbReference type="AlphaFoldDB" id="A0A9R0SN72"/>
<dbReference type="GO" id="GO:0005737">
    <property type="term" value="C:cytoplasm"/>
    <property type="evidence" value="ECO:0007669"/>
    <property type="project" value="TreeGrafter"/>
</dbReference>
<gene>
    <name evidence="12" type="ORF">TRITD_4Av1G238990</name>
</gene>
<keyword evidence="13" id="KW-1185">Reference proteome</keyword>
<evidence type="ECO:0000256" key="5">
    <source>
        <dbReference type="ARBA" id="ARBA00030643"/>
    </source>
</evidence>
<organism evidence="12 13">
    <name type="scientific">Triticum turgidum subsp. durum</name>
    <name type="common">Durum wheat</name>
    <name type="synonym">Triticum durum</name>
    <dbReference type="NCBI Taxonomy" id="4567"/>
    <lineage>
        <taxon>Eukaryota</taxon>
        <taxon>Viridiplantae</taxon>
        <taxon>Streptophyta</taxon>
        <taxon>Embryophyta</taxon>
        <taxon>Tracheophyta</taxon>
        <taxon>Spermatophyta</taxon>
        <taxon>Magnoliopsida</taxon>
        <taxon>Liliopsida</taxon>
        <taxon>Poales</taxon>
        <taxon>Poaceae</taxon>
        <taxon>BOP clade</taxon>
        <taxon>Pooideae</taxon>
        <taxon>Triticodae</taxon>
        <taxon>Triticeae</taxon>
        <taxon>Triticinae</taxon>
        <taxon>Triticum</taxon>
    </lineage>
</organism>
<dbReference type="SUPFAM" id="SSF55068">
    <property type="entry name" value="Peptide methionine sulfoxide reductase"/>
    <property type="match status" value="1"/>
</dbReference>
<evidence type="ECO:0000256" key="2">
    <source>
        <dbReference type="ARBA" id="ARBA00012502"/>
    </source>
</evidence>
<evidence type="ECO:0000256" key="4">
    <source>
        <dbReference type="ARBA" id="ARBA00030273"/>
    </source>
</evidence>
<evidence type="ECO:0000256" key="3">
    <source>
        <dbReference type="ARBA" id="ARBA00023002"/>
    </source>
</evidence>
<evidence type="ECO:0000256" key="8">
    <source>
        <dbReference type="ARBA" id="ARBA00055441"/>
    </source>
</evidence>
<dbReference type="FunFam" id="3.30.1060.10:FF:000004">
    <property type="entry name" value="Peptide methionine sulfoxide reductase A5"/>
    <property type="match status" value="1"/>
</dbReference>
<dbReference type="PANTHER" id="PTHR42799:SF3">
    <property type="entry name" value="PEPTIDE METHIONINE SULFOXIDE REDUCTASE A5"/>
    <property type="match status" value="1"/>
</dbReference>
<dbReference type="EC" id="1.8.4.11" evidence="2"/>
<keyword evidence="10" id="KW-0732">Signal</keyword>
<feature type="signal peptide" evidence="10">
    <location>
        <begin position="1"/>
        <end position="26"/>
    </location>
</feature>
<evidence type="ECO:0000256" key="1">
    <source>
        <dbReference type="ARBA" id="ARBA00005591"/>
    </source>
</evidence>
<comment type="function">
    <text evidence="8">Catalyzes the reduction of methionine sulfoxide (MetSO) to methionine in proteins. Plays a protective role against oxidative stress by restoring activity to proteins that have been inactivated by methionine oxidation. MSRA family specifically reduces the MetSO S-enantiomer.</text>
</comment>
<evidence type="ECO:0000259" key="11">
    <source>
        <dbReference type="Pfam" id="PF01625"/>
    </source>
</evidence>
<evidence type="ECO:0000256" key="9">
    <source>
        <dbReference type="ARBA" id="ARBA00067558"/>
    </source>
</evidence>
<sequence length="249" mass="26988">MARASSPAAAAFLCALAFLLATAASGARLTVRAGGEVLTVRAGGGAPATAVFALGSFWRSEAAFGCLHGVLRTSVGYAGGSKANPEYRNLADHAECVKVEYDPRQIQYKQLLDVFWASHDPREVFGQGPDVGNQYRSVIFTNGTLEARLAALTKEREQAKDRSSVITTKIQPLGAFYPAEPEHQKFELKRKPFLVQLIGNLPEEELLSSTLAAKLNAYAAELCPPKTQRKISSKIDEIAKKGWPILRDI</sequence>